<dbReference type="RefSeq" id="WP_207327181.1">
    <property type="nucleotide sequence ID" value="NZ_JAFMYW010000001.1"/>
</dbReference>
<dbReference type="PROSITE" id="PS51257">
    <property type="entry name" value="PROKAR_LIPOPROTEIN"/>
    <property type="match status" value="1"/>
</dbReference>
<dbReference type="EMBL" id="JAFMYW010000001">
    <property type="protein sequence ID" value="MBO0947265.1"/>
    <property type="molecule type" value="Genomic_DNA"/>
</dbReference>
<organism evidence="1 2">
    <name type="scientific">Fibrella forsythiae</name>
    <dbReference type="NCBI Taxonomy" id="2817061"/>
    <lineage>
        <taxon>Bacteria</taxon>
        <taxon>Pseudomonadati</taxon>
        <taxon>Bacteroidota</taxon>
        <taxon>Cytophagia</taxon>
        <taxon>Cytophagales</taxon>
        <taxon>Spirosomataceae</taxon>
        <taxon>Fibrella</taxon>
    </lineage>
</organism>
<dbReference type="Proteomes" id="UP000664628">
    <property type="component" value="Unassembled WGS sequence"/>
</dbReference>
<gene>
    <name evidence="1" type="ORF">J2I46_01640</name>
</gene>
<accession>A0ABS3JBA1</accession>
<proteinExistence type="predicted"/>
<protein>
    <recommendedName>
        <fullName evidence="3">Lipocalin-like domain-containing protein</fullName>
    </recommendedName>
</protein>
<reference evidence="1 2" key="1">
    <citation type="submission" date="2021-03" db="EMBL/GenBank/DDBJ databases">
        <title>Fibrella sp. HMF5405 genome sequencing and assembly.</title>
        <authorList>
            <person name="Kang H."/>
            <person name="Kim H."/>
            <person name="Bae S."/>
            <person name="Joh K."/>
        </authorList>
    </citation>
    <scope>NUCLEOTIDE SEQUENCE [LARGE SCALE GENOMIC DNA]</scope>
    <source>
        <strain evidence="1 2">HMF5405</strain>
    </source>
</reference>
<evidence type="ECO:0000313" key="2">
    <source>
        <dbReference type="Proteomes" id="UP000664628"/>
    </source>
</evidence>
<keyword evidence="2" id="KW-1185">Reference proteome</keyword>
<evidence type="ECO:0008006" key="3">
    <source>
        <dbReference type="Google" id="ProtNLM"/>
    </source>
</evidence>
<name>A0ABS3JBA1_9BACT</name>
<sequence>MKKVIYLLLFVTIAACGKKGTDTVAPDAASTVAGTYEVSSLRQTSSGGTSVTFTLPTSTTNAGVVTTLSGQLTTTKKTSTTVGIVFLLKATGQADSPTDLGTFEVKGSDLYSGTTKTGTADGTNLNLDVTDSKGTRAVIVSKKK</sequence>
<evidence type="ECO:0000313" key="1">
    <source>
        <dbReference type="EMBL" id="MBO0947265.1"/>
    </source>
</evidence>
<comment type="caution">
    <text evidence="1">The sequence shown here is derived from an EMBL/GenBank/DDBJ whole genome shotgun (WGS) entry which is preliminary data.</text>
</comment>